<geneLocation type="mitochondrion" evidence="8"/>
<dbReference type="HAMAP" id="MF_00736">
    <property type="entry name" value="Ribosomal_uL11"/>
    <property type="match status" value="1"/>
</dbReference>
<evidence type="ECO:0000256" key="2">
    <source>
        <dbReference type="ARBA" id="ARBA00022980"/>
    </source>
</evidence>
<keyword evidence="8" id="KW-0496">Mitochondrion</keyword>
<dbReference type="AlphaFoldDB" id="M4Q9U7"/>
<evidence type="ECO:0000256" key="4">
    <source>
        <dbReference type="ARBA" id="ARBA00040104"/>
    </source>
</evidence>
<sequence length="145" mass="16158">MKKIIDTLRLEIEAGKANPSPPVGPALGLRGVNIMAFCKEFNALTKDYQTGIKLPTVISIYEDKSFTFVIKNPSTSFCIKKGFNTNKGSENHLKQTEISDKLLYLIATIKQNDYNLTRISLKSLYKSIYGTAKSMGFTLKKGNNL</sequence>
<dbReference type="Gene3D" id="1.10.10.250">
    <property type="entry name" value="Ribosomal protein L11, C-terminal domain"/>
    <property type="match status" value="1"/>
</dbReference>
<feature type="domain" description="Large ribosomal subunit protein uL11 C-terminal" evidence="6">
    <location>
        <begin position="71"/>
        <end position="138"/>
    </location>
</feature>
<dbReference type="NCBIfam" id="TIGR01632">
    <property type="entry name" value="L11_bact"/>
    <property type="match status" value="1"/>
</dbReference>
<dbReference type="FunFam" id="3.30.1550.10:FF:000005">
    <property type="entry name" value="50S ribosomal protein L11"/>
    <property type="match status" value="1"/>
</dbReference>
<dbReference type="GO" id="GO:0003735">
    <property type="term" value="F:structural constituent of ribosome"/>
    <property type="evidence" value="ECO:0007669"/>
    <property type="project" value="InterPro"/>
</dbReference>
<dbReference type="GO" id="GO:0070180">
    <property type="term" value="F:large ribosomal subunit rRNA binding"/>
    <property type="evidence" value="ECO:0007669"/>
    <property type="project" value="TreeGrafter"/>
</dbReference>
<dbReference type="InterPro" id="IPR020784">
    <property type="entry name" value="Ribosomal_uL11_N"/>
</dbReference>
<evidence type="ECO:0000259" key="6">
    <source>
        <dbReference type="Pfam" id="PF00298"/>
    </source>
</evidence>
<dbReference type="PANTHER" id="PTHR11661">
    <property type="entry name" value="60S RIBOSOMAL PROTEIN L12"/>
    <property type="match status" value="1"/>
</dbReference>
<dbReference type="GO" id="GO:0006412">
    <property type="term" value="P:translation"/>
    <property type="evidence" value="ECO:0007669"/>
    <property type="project" value="InterPro"/>
</dbReference>
<dbReference type="GeneID" id="15333069"/>
<gene>
    <name evidence="8" type="primary">rpl11</name>
</gene>
<dbReference type="InterPro" id="IPR000911">
    <property type="entry name" value="Ribosomal_uL11"/>
</dbReference>
<dbReference type="InterPro" id="IPR036769">
    <property type="entry name" value="Ribosomal_uL11_C_sf"/>
</dbReference>
<dbReference type="EMBL" id="KC353354">
    <property type="protein sequence ID" value="AGH24141.1"/>
    <property type="molecule type" value="Genomic_DNA"/>
</dbReference>
<accession>M4Q9U7</accession>
<evidence type="ECO:0000259" key="7">
    <source>
        <dbReference type="Pfam" id="PF03946"/>
    </source>
</evidence>
<dbReference type="GO" id="GO:0005762">
    <property type="term" value="C:mitochondrial large ribosomal subunit"/>
    <property type="evidence" value="ECO:0007669"/>
    <property type="project" value="TreeGrafter"/>
</dbReference>
<keyword evidence="2 5" id="KW-0689">Ribosomal protein</keyword>
<dbReference type="Pfam" id="PF00298">
    <property type="entry name" value="Ribosomal_L11"/>
    <property type="match status" value="1"/>
</dbReference>
<dbReference type="SUPFAM" id="SSF46906">
    <property type="entry name" value="Ribosomal protein L11, C-terminal domain"/>
    <property type="match status" value="1"/>
</dbReference>
<feature type="domain" description="Large ribosomal subunit protein uL11 N-terminal" evidence="7">
    <location>
        <begin position="9"/>
        <end position="66"/>
    </location>
</feature>
<organism evidence="8">
    <name type="scientific">Jakoba bahamiensis</name>
    <dbReference type="NCBI Taxonomy" id="221721"/>
    <lineage>
        <taxon>Eukaryota</taxon>
        <taxon>Discoba</taxon>
        <taxon>Jakobida</taxon>
        <taxon>Histionina</taxon>
        <taxon>Jakobidae</taxon>
        <taxon>Jakoba</taxon>
    </lineage>
</organism>
<name>M4Q9U7_9EUKA</name>
<dbReference type="SMART" id="SM00649">
    <property type="entry name" value="RL11"/>
    <property type="match status" value="1"/>
</dbReference>
<dbReference type="InterPro" id="IPR020783">
    <property type="entry name" value="Ribosomal_uL11_C"/>
</dbReference>
<dbReference type="InterPro" id="IPR036796">
    <property type="entry name" value="Ribosomal_uL11_N_sf"/>
</dbReference>
<dbReference type="PANTHER" id="PTHR11661:SF1">
    <property type="entry name" value="LARGE RIBOSOMAL SUBUNIT PROTEIN UL11M"/>
    <property type="match status" value="1"/>
</dbReference>
<dbReference type="Gene3D" id="3.30.1550.10">
    <property type="entry name" value="Ribosomal protein L11/L12, N-terminal domain"/>
    <property type="match status" value="1"/>
</dbReference>
<evidence type="ECO:0000256" key="5">
    <source>
        <dbReference type="RuleBase" id="RU003978"/>
    </source>
</evidence>
<dbReference type="SUPFAM" id="SSF54747">
    <property type="entry name" value="Ribosomal L11/L12e N-terminal domain"/>
    <property type="match status" value="1"/>
</dbReference>
<dbReference type="Pfam" id="PF03946">
    <property type="entry name" value="Ribosomal_L11_N"/>
    <property type="match status" value="1"/>
</dbReference>
<dbReference type="InterPro" id="IPR006519">
    <property type="entry name" value="Ribosomal_uL11_bac-typ"/>
</dbReference>
<dbReference type="RefSeq" id="YP_007890647.1">
    <property type="nucleotide sequence ID" value="NC_021126.1"/>
</dbReference>
<keyword evidence="3 5" id="KW-0687">Ribonucleoprotein</keyword>
<proteinExistence type="inferred from homology"/>
<evidence type="ECO:0000313" key="8">
    <source>
        <dbReference type="EMBL" id="AGH24141.1"/>
    </source>
</evidence>
<dbReference type="CDD" id="cd00349">
    <property type="entry name" value="Ribosomal_L11"/>
    <property type="match status" value="1"/>
</dbReference>
<protein>
    <recommendedName>
        <fullName evidence="4">Large ribosomal subunit protein uL11m</fullName>
    </recommendedName>
</protein>
<reference evidence="8" key="2">
    <citation type="journal article" date="2013" name="Genome Biol. Evol.">
        <title>Strikingly bacteria-like and gene-rich mitochondrial genomes throughout jakobid protists.</title>
        <authorList>
            <person name="Burger G."/>
            <person name="Gray M.W."/>
            <person name="Forget L."/>
            <person name="Lang B.F."/>
        </authorList>
    </citation>
    <scope>NUCLEOTIDE SEQUENCE</scope>
    <source>
        <strain evidence="8">ATCC 50695</strain>
    </source>
</reference>
<reference evidence="8" key="1">
    <citation type="journal article" date="2006" name="RNA">
        <title>Hybrid E. coli--Mitochondrial ribonuclease P RNAs are catalytically active.</title>
        <authorList>
            <person name="Seif E."/>
            <person name="Cadieux A."/>
            <person name="Lang B.F."/>
        </authorList>
    </citation>
    <scope>NUCLEOTIDE SEQUENCE</scope>
    <source>
        <strain evidence="8">ATCC 50695</strain>
    </source>
</reference>
<evidence type="ECO:0000256" key="3">
    <source>
        <dbReference type="ARBA" id="ARBA00023274"/>
    </source>
</evidence>
<comment type="similarity">
    <text evidence="1 5">Belongs to the universal ribosomal protein uL11 family.</text>
</comment>
<evidence type="ECO:0000256" key="1">
    <source>
        <dbReference type="ARBA" id="ARBA00010537"/>
    </source>
</evidence>